<evidence type="ECO:0000313" key="2">
    <source>
        <dbReference type="EMBL" id="OXA53632.1"/>
    </source>
</evidence>
<gene>
    <name evidence="2" type="ORF">Fcan01_11201</name>
</gene>
<proteinExistence type="predicted"/>
<keyword evidence="3" id="KW-1185">Reference proteome</keyword>
<dbReference type="Proteomes" id="UP000198287">
    <property type="component" value="Unassembled WGS sequence"/>
</dbReference>
<reference evidence="2 3" key="1">
    <citation type="submission" date="2015-12" db="EMBL/GenBank/DDBJ databases">
        <title>The genome of Folsomia candida.</title>
        <authorList>
            <person name="Faddeeva A."/>
            <person name="Derks M.F."/>
            <person name="Anvar Y."/>
            <person name="Smit S."/>
            <person name="Van Straalen N."/>
            <person name="Roelofs D."/>
        </authorList>
    </citation>
    <scope>NUCLEOTIDE SEQUENCE [LARGE SCALE GENOMIC DNA]</scope>
    <source>
        <strain evidence="2 3">VU population</strain>
        <tissue evidence="2">Whole body</tissue>
    </source>
</reference>
<feature type="transmembrane region" description="Helical" evidence="1">
    <location>
        <begin position="230"/>
        <end position="252"/>
    </location>
</feature>
<comment type="caution">
    <text evidence="2">The sequence shown here is derived from an EMBL/GenBank/DDBJ whole genome shotgun (WGS) entry which is preliminary data.</text>
</comment>
<name>A0A226E7W9_FOLCA</name>
<dbReference type="EMBL" id="LNIX01000005">
    <property type="protein sequence ID" value="OXA53632.1"/>
    <property type="molecule type" value="Genomic_DNA"/>
</dbReference>
<evidence type="ECO:0000256" key="1">
    <source>
        <dbReference type="SAM" id="Phobius"/>
    </source>
</evidence>
<accession>A0A226E7W9</accession>
<keyword evidence="1" id="KW-1133">Transmembrane helix</keyword>
<keyword evidence="1" id="KW-0472">Membrane</keyword>
<sequence length="312" mass="35138">MGVVDRAQSASFTTLNIICIGLWWSWEPDLALMSLHNCITRQEIQKDTNFNQKFLKLLQIFFKMMSTTDILLPVGLGLVVLFNPCMPPFLGSLILPLDYCQRQNVSCVSGRSAPEHGLSLGLAIIEAVSFTQIFVAGTFYNIDGLLPGIAYVVMECNRAIEFEAMEIYKFREIQVLEKLLNDCFKKRIFPIVAWTLPILQIAFCFSMIQLHDKISFAAFPMYVGMYVDCVVFNMLVFVGAARVNTISVGWITKFGKDEKIRKSKWKMKAVSSFRPLRAEFGSNFADALTPLVIQDFCSSQTASLLLLAGKTK</sequence>
<feature type="transmembrane region" description="Helical" evidence="1">
    <location>
        <begin position="7"/>
        <end position="26"/>
    </location>
</feature>
<feature type="transmembrane region" description="Helical" evidence="1">
    <location>
        <begin position="70"/>
        <end position="95"/>
    </location>
</feature>
<organism evidence="2 3">
    <name type="scientific">Folsomia candida</name>
    <name type="common">Springtail</name>
    <dbReference type="NCBI Taxonomy" id="158441"/>
    <lineage>
        <taxon>Eukaryota</taxon>
        <taxon>Metazoa</taxon>
        <taxon>Ecdysozoa</taxon>
        <taxon>Arthropoda</taxon>
        <taxon>Hexapoda</taxon>
        <taxon>Collembola</taxon>
        <taxon>Entomobryomorpha</taxon>
        <taxon>Isotomoidea</taxon>
        <taxon>Isotomidae</taxon>
        <taxon>Proisotominae</taxon>
        <taxon>Folsomia</taxon>
    </lineage>
</organism>
<evidence type="ECO:0000313" key="3">
    <source>
        <dbReference type="Proteomes" id="UP000198287"/>
    </source>
</evidence>
<keyword evidence="1" id="KW-0812">Transmembrane</keyword>
<dbReference type="AlphaFoldDB" id="A0A226E7W9"/>
<feature type="transmembrane region" description="Helical" evidence="1">
    <location>
        <begin position="188"/>
        <end position="210"/>
    </location>
</feature>
<protein>
    <submittedName>
        <fullName evidence="2">Uncharacterized protein</fullName>
    </submittedName>
</protein>